<keyword evidence="1" id="KW-0812">Transmembrane</keyword>
<comment type="caution">
    <text evidence="2">The sequence shown here is derived from an EMBL/GenBank/DDBJ whole genome shotgun (WGS) entry which is preliminary data.</text>
</comment>
<dbReference type="EMBL" id="CBSV010000143">
    <property type="protein sequence ID" value="CDH01662.1"/>
    <property type="molecule type" value="Genomic_DNA"/>
</dbReference>
<proteinExistence type="predicted"/>
<dbReference type="Proteomes" id="UP000028487">
    <property type="component" value="Unassembled WGS sequence"/>
</dbReference>
<evidence type="ECO:0000256" key="1">
    <source>
        <dbReference type="SAM" id="Phobius"/>
    </source>
</evidence>
<sequence length="49" mass="5607">MCAKLEFPRVTASTFRSFSKLGIGISLLFGFSVLFLSIFSCDYFYETKH</sequence>
<keyword evidence="1" id="KW-1133">Transmembrane helix</keyword>
<reference evidence="2" key="1">
    <citation type="submission" date="2013-07" db="EMBL/GenBank/DDBJ databases">
        <title>Sub-species coevolution in mutualistic symbiosis.</title>
        <authorList>
            <person name="Murfin K."/>
            <person name="Klassen J."/>
            <person name="Lee M."/>
            <person name="Forst S."/>
            <person name="Stock P."/>
            <person name="Goodrich-Blair H."/>
        </authorList>
    </citation>
    <scope>NUCLEOTIDE SEQUENCE [LARGE SCALE GENOMIC DNA]</scope>
    <source>
        <strain evidence="2">Feltiae Moldova</strain>
    </source>
</reference>
<dbReference type="AlphaFoldDB" id="A0A077NHV6"/>
<gene>
    <name evidence="2" type="ORF">XBFM1_2270005</name>
</gene>
<name>A0A077NHV6_XENBV</name>
<evidence type="ECO:0000313" key="2">
    <source>
        <dbReference type="EMBL" id="CDH01662.1"/>
    </source>
</evidence>
<accession>A0A077NHV6</accession>
<dbReference type="HOGENOM" id="CLU_3142304_0_0_6"/>
<feature type="transmembrane region" description="Helical" evidence="1">
    <location>
        <begin position="21"/>
        <end position="45"/>
    </location>
</feature>
<keyword evidence="1" id="KW-0472">Membrane</keyword>
<protein>
    <submittedName>
        <fullName evidence="2">Uncharacterized protein</fullName>
    </submittedName>
</protein>
<organism evidence="2">
    <name type="scientific">Xenorhabdus bovienii str. feltiae Moldova</name>
    <dbReference type="NCBI Taxonomy" id="1398200"/>
    <lineage>
        <taxon>Bacteria</taxon>
        <taxon>Pseudomonadati</taxon>
        <taxon>Pseudomonadota</taxon>
        <taxon>Gammaproteobacteria</taxon>
        <taxon>Enterobacterales</taxon>
        <taxon>Morganellaceae</taxon>
        <taxon>Xenorhabdus</taxon>
    </lineage>
</organism>